<reference evidence="1" key="2">
    <citation type="journal article" date="2015" name="Data Brief">
        <title>Shoot transcriptome of the giant reed, Arundo donax.</title>
        <authorList>
            <person name="Barrero R.A."/>
            <person name="Guerrero F.D."/>
            <person name="Moolhuijzen P."/>
            <person name="Goolsby J.A."/>
            <person name="Tidwell J."/>
            <person name="Bellgard S.E."/>
            <person name="Bellgard M.I."/>
        </authorList>
    </citation>
    <scope>NUCLEOTIDE SEQUENCE</scope>
    <source>
        <tissue evidence="1">Shoot tissue taken approximately 20 cm above the soil surface</tissue>
    </source>
</reference>
<organism evidence="1">
    <name type="scientific">Arundo donax</name>
    <name type="common">Giant reed</name>
    <name type="synonym">Donax arundinaceus</name>
    <dbReference type="NCBI Taxonomy" id="35708"/>
    <lineage>
        <taxon>Eukaryota</taxon>
        <taxon>Viridiplantae</taxon>
        <taxon>Streptophyta</taxon>
        <taxon>Embryophyta</taxon>
        <taxon>Tracheophyta</taxon>
        <taxon>Spermatophyta</taxon>
        <taxon>Magnoliopsida</taxon>
        <taxon>Liliopsida</taxon>
        <taxon>Poales</taxon>
        <taxon>Poaceae</taxon>
        <taxon>PACMAD clade</taxon>
        <taxon>Arundinoideae</taxon>
        <taxon>Arundineae</taxon>
        <taxon>Arundo</taxon>
    </lineage>
</organism>
<sequence>MRYSSTVISRLIPVIVVQSTIFPEKKMMKTGAGK</sequence>
<reference evidence="1" key="1">
    <citation type="submission" date="2014-09" db="EMBL/GenBank/DDBJ databases">
        <authorList>
            <person name="Magalhaes I.L.F."/>
            <person name="Oliveira U."/>
            <person name="Santos F.R."/>
            <person name="Vidigal T.H.D.A."/>
            <person name="Brescovit A.D."/>
            <person name="Santos A.J."/>
        </authorList>
    </citation>
    <scope>NUCLEOTIDE SEQUENCE</scope>
    <source>
        <tissue evidence="1">Shoot tissue taken approximately 20 cm above the soil surface</tissue>
    </source>
</reference>
<protein>
    <submittedName>
        <fullName evidence="1">Uncharacterized protein</fullName>
    </submittedName>
</protein>
<proteinExistence type="predicted"/>
<accession>A0A0A9B269</accession>
<dbReference type="EMBL" id="GBRH01239826">
    <property type="protein sequence ID" value="JAD58069.1"/>
    <property type="molecule type" value="Transcribed_RNA"/>
</dbReference>
<evidence type="ECO:0000313" key="1">
    <source>
        <dbReference type="EMBL" id="JAD58069.1"/>
    </source>
</evidence>
<dbReference type="AlphaFoldDB" id="A0A0A9B269"/>
<name>A0A0A9B269_ARUDO</name>